<dbReference type="Gramene" id="OMP01131">
    <property type="protein sequence ID" value="OMP01131"/>
    <property type="gene ID" value="CCACVL1_03153"/>
</dbReference>
<reference evidence="1 2" key="1">
    <citation type="submission" date="2013-09" db="EMBL/GenBank/DDBJ databases">
        <title>Corchorus capsularis genome sequencing.</title>
        <authorList>
            <person name="Alam M."/>
            <person name="Haque M.S."/>
            <person name="Islam M.S."/>
            <person name="Emdad E.M."/>
            <person name="Islam M.M."/>
            <person name="Ahmed B."/>
            <person name="Halim A."/>
            <person name="Hossen Q.M.M."/>
            <person name="Hossain M.Z."/>
            <person name="Ahmed R."/>
            <person name="Khan M.M."/>
            <person name="Islam R."/>
            <person name="Rashid M.M."/>
            <person name="Khan S.A."/>
            <person name="Rahman M.S."/>
            <person name="Alam M."/>
        </authorList>
    </citation>
    <scope>NUCLEOTIDE SEQUENCE [LARGE SCALE GENOMIC DNA]</scope>
    <source>
        <strain evidence="2">cv. CVL-1</strain>
        <tissue evidence="1">Whole seedling</tissue>
    </source>
</reference>
<dbReference type="Proteomes" id="UP000188268">
    <property type="component" value="Unassembled WGS sequence"/>
</dbReference>
<comment type="caution">
    <text evidence="1">The sequence shown here is derived from an EMBL/GenBank/DDBJ whole genome shotgun (WGS) entry which is preliminary data.</text>
</comment>
<name>A0A1R3K235_COCAP</name>
<evidence type="ECO:0000313" key="2">
    <source>
        <dbReference type="Proteomes" id="UP000188268"/>
    </source>
</evidence>
<evidence type="ECO:0000313" key="1">
    <source>
        <dbReference type="EMBL" id="OMP01131.1"/>
    </source>
</evidence>
<dbReference type="EMBL" id="AWWV01006504">
    <property type="protein sequence ID" value="OMP01131.1"/>
    <property type="molecule type" value="Genomic_DNA"/>
</dbReference>
<dbReference type="AlphaFoldDB" id="A0A1R3K235"/>
<organism evidence="1 2">
    <name type="scientific">Corchorus capsularis</name>
    <name type="common">Jute</name>
    <dbReference type="NCBI Taxonomy" id="210143"/>
    <lineage>
        <taxon>Eukaryota</taxon>
        <taxon>Viridiplantae</taxon>
        <taxon>Streptophyta</taxon>
        <taxon>Embryophyta</taxon>
        <taxon>Tracheophyta</taxon>
        <taxon>Spermatophyta</taxon>
        <taxon>Magnoliopsida</taxon>
        <taxon>eudicotyledons</taxon>
        <taxon>Gunneridae</taxon>
        <taxon>Pentapetalae</taxon>
        <taxon>rosids</taxon>
        <taxon>malvids</taxon>
        <taxon>Malvales</taxon>
        <taxon>Malvaceae</taxon>
        <taxon>Grewioideae</taxon>
        <taxon>Apeibeae</taxon>
        <taxon>Corchorus</taxon>
    </lineage>
</organism>
<proteinExistence type="predicted"/>
<accession>A0A1R3K235</accession>
<keyword evidence="2" id="KW-1185">Reference proteome</keyword>
<sequence>MDLSKQSKDLSPLLSYAVCNISPQQSATFRGFKRRPRAE</sequence>
<protein>
    <submittedName>
        <fullName evidence="1">Uncharacterized protein</fullName>
    </submittedName>
</protein>
<gene>
    <name evidence="1" type="ORF">CCACVL1_03153</name>
</gene>